<evidence type="ECO:0000313" key="7">
    <source>
        <dbReference type="Proteomes" id="UP000250235"/>
    </source>
</evidence>
<dbReference type="Gene3D" id="3.40.50.150">
    <property type="entry name" value="Vaccinia Virus protein VP39"/>
    <property type="match status" value="1"/>
</dbReference>
<dbReference type="InterPro" id="IPR029063">
    <property type="entry name" value="SAM-dependent_MTases_sf"/>
</dbReference>
<protein>
    <submittedName>
        <fullName evidence="6">S-adenosyl-L-methionine:carboxyl methyltransferase family protein</fullName>
    </submittedName>
</protein>
<comment type="similarity">
    <text evidence="1">Belongs to the methyltransferase superfamily. Type-7 methyltransferase family.</text>
</comment>
<keyword evidence="5" id="KW-0460">Magnesium</keyword>
<organism evidence="6 7">
    <name type="scientific">Dorcoceras hygrometricum</name>
    <dbReference type="NCBI Taxonomy" id="472368"/>
    <lineage>
        <taxon>Eukaryota</taxon>
        <taxon>Viridiplantae</taxon>
        <taxon>Streptophyta</taxon>
        <taxon>Embryophyta</taxon>
        <taxon>Tracheophyta</taxon>
        <taxon>Spermatophyta</taxon>
        <taxon>Magnoliopsida</taxon>
        <taxon>eudicotyledons</taxon>
        <taxon>Gunneridae</taxon>
        <taxon>Pentapetalae</taxon>
        <taxon>asterids</taxon>
        <taxon>lamiids</taxon>
        <taxon>Lamiales</taxon>
        <taxon>Gesneriaceae</taxon>
        <taxon>Didymocarpoideae</taxon>
        <taxon>Trichosporeae</taxon>
        <taxon>Loxocarpinae</taxon>
        <taxon>Dorcoceras</taxon>
    </lineage>
</organism>
<dbReference type="Pfam" id="PF03492">
    <property type="entry name" value="Methyltransf_7"/>
    <property type="match status" value="1"/>
</dbReference>
<dbReference type="InterPro" id="IPR042086">
    <property type="entry name" value="MeTrfase_capping"/>
</dbReference>
<dbReference type="AlphaFoldDB" id="A0A2Z7CK93"/>
<keyword evidence="3 6" id="KW-0808">Transferase</keyword>
<keyword evidence="4" id="KW-0479">Metal-binding</keyword>
<evidence type="ECO:0000256" key="2">
    <source>
        <dbReference type="ARBA" id="ARBA00022603"/>
    </source>
</evidence>
<reference evidence="6 7" key="1">
    <citation type="journal article" date="2015" name="Proc. Natl. Acad. Sci. U.S.A.">
        <title>The resurrection genome of Boea hygrometrica: A blueprint for survival of dehydration.</title>
        <authorList>
            <person name="Xiao L."/>
            <person name="Yang G."/>
            <person name="Zhang L."/>
            <person name="Yang X."/>
            <person name="Zhao S."/>
            <person name="Ji Z."/>
            <person name="Zhou Q."/>
            <person name="Hu M."/>
            <person name="Wang Y."/>
            <person name="Chen M."/>
            <person name="Xu Y."/>
            <person name="Jin H."/>
            <person name="Xiao X."/>
            <person name="Hu G."/>
            <person name="Bao F."/>
            <person name="Hu Y."/>
            <person name="Wan P."/>
            <person name="Li L."/>
            <person name="Deng X."/>
            <person name="Kuang T."/>
            <person name="Xiang C."/>
            <person name="Zhu J.K."/>
            <person name="Oliver M.J."/>
            <person name="He Y."/>
        </authorList>
    </citation>
    <scope>NUCLEOTIDE SEQUENCE [LARGE SCALE GENOMIC DNA]</scope>
    <source>
        <strain evidence="7">cv. XS01</strain>
    </source>
</reference>
<accession>A0A2Z7CK93</accession>
<dbReference type="GO" id="GO:0032259">
    <property type="term" value="P:methylation"/>
    <property type="evidence" value="ECO:0007669"/>
    <property type="project" value="UniProtKB-KW"/>
</dbReference>
<evidence type="ECO:0000313" key="6">
    <source>
        <dbReference type="EMBL" id="KZV45216.1"/>
    </source>
</evidence>
<name>A0A2Z7CK93_9LAMI</name>
<proteinExistence type="inferred from homology"/>
<dbReference type="EMBL" id="KQ996416">
    <property type="protein sequence ID" value="KZV45216.1"/>
    <property type="molecule type" value="Genomic_DNA"/>
</dbReference>
<evidence type="ECO:0000256" key="4">
    <source>
        <dbReference type="ARBA" id="ARBA00022723"/>
    </source>
</evidence>
<evidence type="ECO:0000256" key="5">
    <source>
        <dbReference type="ARBA" id="ARBA00022842"/>
    </source>
</evidence>
<sequence length="370" mass="42064">MGFRELLHMNPGNGETSYANNSGLQYVMMSKPWGLVEETLRDLFESAGSSDCCLNMVDLGCASGPNALSVVSHVMDTIQDLCERSNSLKEVRFFLNDLPHNDFNNLFKLMDIFNQGNEVASGSRSRCYVYGLPGSFYSRLFPRTSLHFAYSSCSLHWLSQVPRGLESQNKENIYISTTSPPEVLHAYAEQYKRDFFTFLRARAEEMVPGGCMVLTIPRRCVEDPSTEGECAFFTILVQTLLDMVSQGLLEKDDLYSFNMPVYIPCQQEVESIINHEGSFKLKKIVSFAVCWDANKASDELPFDKNRSGKLVADSFRAFMEPLLVSHFGKFINCDVLFERFAEKMAEHLSKERSSYYMLSISLKFETTHNM</sequence>
<keyword evidence="7" id="KW-1185">Reference proteome</keyword>
<dbReference type="Gene3D" id="1.10.1200.270">
    <property type="entry name" value="Methyltransferase, alpha-helical capping domain"/>
    <property type="match status" value="1"/>
</dbReference>
<dbReference type="SUPFAM" id="SSF53335">
    <property type="entry name" value="S-adenosyl-L-methionine-dependent methyltransferases"/>
    <property type="match status" value="1"/>
</dbReference>
<dbReference type="Proteomes" id="UP000250235">
    <property type="component" value="Unassembled WGS sequence"/>
</dbReference>
<keyword evidence="2 6" id="KW-0489">Methyltransferase</keyword>
<evidence type="ECO:0000256" key="3">
    <source>
        <dbReference type="ARBA" id="ARBA00022679"/>
    </source>
</evidence>
<evidence type="ECO:0000256" key="1">
    <source>
        <dbReference type="ARBA" id="ARBA00007967"/>
    </source>
</evidence>
<dbReference type="PANTHER" id="PTHR31009">
    <property type="entry name" value="S-ADENOSYL-L-METHIONINE:CARBOXYL METHYLTRANSFERASE FAMILY PROTEIN"/>
    <property type="match status" value="1"/>
</dbReference>
<dbReference type="GO" id="GO:0046872">
    <property type="term" value="F:metal ion binding"/>
    <property type="evidence" value="ECO:0007669"/>
    <property type="project" value="UniProtKB-KW"/>
</dbReference>
<dbReference type="InterPro" id="IPR005299">
    <property type="entry name" value="MeTrfase_7"/>
</dbReference>
<dbReference type="GO" id="GO:0008168">
    <property type="term" value="F:methyltransferase activity"/>
    <property type="evidence" value="ECO:0007669"/>
    <property type="project" value="UniProtKB-KW"/>
</dbReference>
<dbReference type="OrthoDB" id="1523883at2759"/>
<gene>
    <name evidence="6" type="ORF">F511_18538</name>
</gene>